<reference evidence="2 3" key="2">
    <citation type="journal article" date="2013" name="Plant Cell Physiol.">
        <title>Rice Annotation Project Database (RAP-DB): an integrative and interactive database for rice genomics.</title>
        <authorList>
            <person name="Sakai H."/>
            <person name="Lee S.S."/>
            <person name="Tanaka T."/>
            <person name="Numa H."/>
            <person name="Kim J."/>
            <person name="Kawahara Y."/>
            <person name="Wakimoto H."/>
            <person name="Yang C.C."/>
            <person name="Iwamoto M."/>
            <person name="Abe T."/>
            <person name="Yamada Y."/>
            <person name="Muto A."/>
            <person name="Inokuchi H."/>
            <person name="Ikemura T."/>
            <person name="Matsumoto T."/>
            <person name="Sasaki T."/>
            <person name="Itoh T."/>
        </authorList>
    </citation>
    <scope>NUCLEOTIDE SEQUENCE [LARGE SCALE GENOMIC DNA]</scope>
    <source>
        <strain evidence="3">cv. Nipponbare</strain>
    </source>
</reference>
<evidence type="ECO:0000313" key="2">
    <source>
        <dbReference type="EMBL" id="BAT14112.1"/>
    </source>
</evidence>
<keyword evidence="3" id="KW-1185">Reference proteome</keyword>
<reference evidence="3" key="1">
    <citation type="journal article" date="2005" name="Nature">
        <title>The map-based sequence of the rice genome.</title>
        <authorList>
            <consortium name="International rice genome sequencing project (IRGSP)"/>
            <person name="Matsumoto T."/>
            <person name="Wu J."/>
            <person name="Kanamori H."/>
            <person name="Katayose Y."/>
            <person name="Fujisawa M."/>
            <person name="Namiki N."/>
            <person name="Mizuno H."/>
            <person name="Yamamoto K."/>
            <person name="Antonio B.A."/>
            <person name="Baba T."/>
            <person name="Sakata K."/>
            <person name="Nagamura Y."/>
            <person name="Aoki H."/>
            <person name="Arikawa K."/>
            <person name="Arita K."/>
            <person name="Bito T."/>
            <person name="Chiden Y."/>
            <person name="Fujitsuka N."/>
            <person name="Fukunaka R."/>
            <person name="Hamada M."/>
            <person name="Harada C."/>
            <person name="Hayashi A."/>
            <person name="Hijishita S."/>
            <person name="Honda M."/>
            <person name="Hosokawa S."/>
            <person name="Ichikawa Y."/>
            <person name="Idonuma A."/>
            <person name="Iijima M."/>
            <person name="Ikeda M."/>
            <person name="Ikeno M."/>
            <person name="Ito K."/>
            <person name="Ito S."/>
            <person name="Ito T."/>
            <person name="Ito Y."/>
            <person name="Ito Y."/>
            <person name="Iwabuchi A."/>
            <person name="Kamiya K."/>
            <person name="Karasawa W."/>
            <person name="Kurita K."/>
            <person name="Katagiri S."/>
            <person name="Kikuta A."/>
            <person name="Kobayashi H."/>
            <person name="Kobayashi N."/>
            <person name="Machita K."/>
            <person name="Maehara T."/>
            <person name="Masukawa M."/>
            <person name="Mizubayashi T."/>
            <person name="Mukai Y."/>
            <person name="Nagasaki H."/>
            <person name="Nagata Y."/>
            <person name="Naito S."/>
            <person name="Nakashima M."/>
            <person name="Nakama Y."/>
            <person name="Nakamichi Y."/>
            <person name="Nakamura M."/>
            <person name="Meguro A."/>
            <person name="Negishi M."/>
            <person name="Ohta I."/>
            <person name="Ohta T."/>
            <person name="Okamoto M."/>
            <person name="Ono N."/>
            <person name="Saji S."/>
            <person name="Sakaguchi M."/>
            <person name="Sakai K."/>
            <person name="Shibata M."/>
            <person name="Shimokawa T."/>
            <person name="Song J."/>
            <person name="Takazaki Y."/>
            <person name="Terasawa K."/>
            <person name="Tsugane M."/>
            <person name="Tsuji K."/>
            <person name="Ueda S."/>
            <person name="Waki K."/>
            <person name="Yamagata H."/>
            <person name="Yamamoto M."/>
            <person name="Yamamoto S."/>
            <person name="Yamane H."/>
            <person name="Yoshiki S."/>
            <person name="Yoshihara R."/>
            <person name="Yukawa K."/>
            <person name="Zhong H."/>
            <person name="Yano M."/>
            <person name="Yuan Q."/>
            <person name="Ouyang S."/>
            <person name="Liu J."/>
            <person name="Jones K.M."/>
            <person name="Gansberger K."/>
            <person name="Moffat K."/>
            <person name="Hill J."/>
            <person name="Bera J."/>
            <person name="Fadrosh D."/>
            <person name="Jin S."/>
            <person name="Johri S."/>
            <person name="Kim M."/>
            <person name="Overton L."/>
            <person name="Reardon M."/>
            <person name="Tsitrin T."/>
            <person name="Vuong H."/>
            <person name="Weaver B."/>
            <person name="Ciecko A."/>
            <person name="Tallon L."/>
            <person name="Jackson J."/>
            <person name="Pai G."/>
            <person name="Aken S.V."/>
            <person name="Utterback T."/>
            <person name="Reidmuller S."/>
            <person name="Feldblyum T."/>
            <person name="Hsiao J."/>
            <person name="Zismann V."/>
            <person name="Iobst S."/>
            <person name="de Vazeille A.R."/>
            <person name="Buell C.R."/>
            <person name="Ying K."/>
            <person name="Li Y."/>
            <person name="Lu T."/>
            <person name="Huang Y."/>
            <person name="Zhao Q."/>
            <person name="Feng Q."/>
            <person name="Zhang L."/>
            <person name="Zhu J."/>
            <person name="Weng Q."/>
            <person name="Mu J."/>
            <person name="Lu Y."/>
            <person name="Fan D."/>
            <person name="Liu Y."/>
            <person name="Guan J."/>
            <person name="Zhang Y."/>
            <person name="Yu S."/>
            <person name="Liu X."/>
            <person name="Zhang Y."/>
            <person name="Hong G."/>
            <person name="Han B."/>
            <person name="Choisne N."/>
            <person name="Demange N."/>
            <person name="Orjeda G."/>
            <person name="Samain S."/>
            <person name="Cattolico L."/>
            <person name="Pelletier E."/>
            <person name="Couloux A."/>
            <person name="Segurens B."/>
            <person name="Wincker P."/>
            <person name="D'Hont A."/>
            <person name="Scarpelli C."/>
            <person name="Weissenbach J."/>
            <person name="Salanoubat M."/>
            <person name="Quetier F."/>
            <person name="Yu Y."/>
            <person name="Kim H.R."/>
            <person name="Rambo T."/>
            <person name="Currie J."/>
            <person name="Collura K."/>
            <person name="Luo M."/>
            <person name="Yang T."/>
            <person name="Ammiraju J.S.S."/>
            <person name="Engler F."/>
            <person name="Soderlund C."/>
            <person name="Wing R.A."/>
            <person name="Palmer L.E."/>
            <person name="de la Bastide M."/>
            <person name="Spiegel L."/>
            <person name="Nascimento L."/>
            <person name="Zutavern T."/>
            <person name="O'Shaughnessy A."/>
            <person name="Dike S."/>
            <person name="Dedhia N."/>
            <person name="Preston R."/>
            <person name="Balija V."/>
            <person name="McCombie W.R."/>
            <person name="Chow T."/>
            <person name="Chen H."/>
            <person name="Chung M."/>
            <person name="Chen C."/>
            <person name="Shaw J."/>
            <person name="Wu H."/>
            <person name="Hsiao K."/>
            <person name="Chao Y."/>
            <person name="Chu M."/>
            <person name="Cheng C."/>
            <person name="Hour A."/>
            <person name="Lee P."/>
            <person name="Lin S."/>
            <person name="Lin Y."/>
            <person name="Liou J."/>
            <person name="Liu S."/>
            <person name="Hsing Y."/>
            <person name="Raghuvanshi S."/>
            <person name="Mohanty A."/>
            <person name="Bharti A.K."/>
            <person name="Gaur A."/>
            <person name="Gupta V."/>
            <person name="Kumar D."/>
            <person name="Ravi V."/>
            <person name="Vij S."/>
            <person name="Kapur A."/>
            <person name="Khurana P."/>
            <person name="Khurana P."/>
            <person name="Khurana J.P."/>
            <person name="Tyagi A.K."/>
            <person name="Gaikwad K."/>
            <person name="Singh A."/>
            <person name="Dalal V."/>
            <person name="Srivastava S."/>
            <person name="Dixit A."/>
            <person name="Pal A.K."/>
            <person name="Ghazi I.A."/>
            <person name="Yadav M."/>
            <person name="Pandit A."/>
            <person name="Bhargava A."/>
            <person name="Sureshbabu K."/>
            <person name="Batra K."/>
            <person name="Sharma T.R."/>
            <person name="Mohapatra T."/>
            <person name="Singh N.K."/>
            <person name="Messing J."/>
            <person name="Nelson A.B."/>
            <person name="Fuks G."/>
            <person name="Kavchok S."/>
            <person name="Keizer G."/>
            <person name="Linton E."/>
            <person name="Llaca V."/>
            <person name="Song R."/>
            <person name="Tanyolac B."/>
            <person name="Young S."/>
            <person name="Ho-Il K."/>
            <person name="Hahn J.H."/>
            <person name="Sangsakoo G."/>
            <person name="Vanavichit A."/>
            <person name="de Mattos Luiz.A.T."/>
            <person name="Zimmer P.D."/>
            <person name="Malone G."/>
            <person name="Dellagostin O."/>
            <person name="de Oliveira A.C."/>
            <person name="Bevan M."/>
            <person name="Bancroft I."/>
            <person name="Minx P."/>
            <person name="Cordum H."/>
            <person name="Wilson R."/>
            <person name="Cheng Z."/>
            <person name="Jin W."/>
            <person name="Jiang J."/>
            <person name="Leong S.A."/>
            <person name="Iwama H."/>
            <person name="Gojobori T."/>
            <person name="Itoh T."/>
            <person name="Niimura Y."/>
            <person name="Fujii Y."/>
            <person name="Habara T."/>
            <person name="Sakai H."/>
            <person name="Sato Y."/>
            <person name="Wilson G."/>
            <person name="Kumar K."/>
            <person name="McCouch S."/>
            <person name="Juretic N."/>
            <person name="Hoen D."/>
            <person name="Wright S."/>
            <person name="Bruskiewich R."/>
            <person name="Bureau T."/>
            <person name="Miyao A."/>
            <person name="Hirochika H."/>
            <person name="Nishikawa T."/>
            <person name="Kadowaki K."/>
            <person name="Sugiura M."/>
            <person name="Burr B."/>
            <person name="Sasaki T."/>
        </authorList>
    </citation>
    <scope>NUCLEOTIDE SEQUENCE [LARGE SCALE GENOMIC DNA]</scope>
    <source>
        <strain evidence="3">cv. Nipponbare</strain>
    </source>
</reference>
<evidence type="ECO:0000256" key="1">
    <source>
        <dbReference type="SAM" id="MobiDB-lite"/>
    </source>
</evidence>
<sequence>MPSGGASAAPRLMNAMARSQVRSWHVSHLASRAAASPTPPSPAVLAMVNTATVGGTIESFSRHDTTTPKLSPPPPRIAQKRSSPMRPLSRSSPSAFTIMASSTLSAPIPNLRIMSPIPPPLR</sequence>
<dbReference type="Gramene" id="Os11t0496013-00">
    <property type="protein sequence ID" value="Os11t0496013-00"/>
    <property type="gene ID" value="Os11g0496013"/>
</dbReference>
<proteinExistence type="predicted"/>
<feature type="region of interest" description="Disordered" evidence="1">
    <location>
        <begin position="56"/>
        <end position="96"/>
    </location>
</feature>
<name>A0A0P0Y3B0_ORYSJ</name>
<gene>
    <name evidence="2" type="ordered locus">Os11g0496013</name>
    <name evidence="2" type="ORF">OSNPB_110496013</name>
</gene>
<dbReference type="PaxDb" id="39947-A0A0P0Y3B0"/>
<feature type="compositionally biased region" description="Low complexity" evidence="1">
    <location>
        <begin position="81"/>
        <end position="94"/>
    </location>
</feature>
<dbReference type="EMBL" id="AP014967">
    <property type="protein sequence ID" value="BAT14112.1"/>
    <property type="molecule type" value="Genomic_DNA"/>
</dbReference>
<dbReference type="eggNOG" id="ENOG502R56W">
    <property type="taxonomic scope" value="Eukaryota"/>
</dbReference>
<evidence type="ECO:0000313" key="3">
    <source>
        <dbReference type="Proteomes" id="UP000059680"/>
    </source>
</evidence>
<dbReference type="AlphaFoldDB" id="A0A0P0Y3B0"/>
<dbReference type="Proteomes" id="UP000059680">
    <property type="component" value="Chromosome 11"/>
</dbReference>
<organism evidence="2 3">
    <name type="scientific">Oryza sativa subsp. japonica</name>
    <name type="common">Rice</name>
    <dbReference type="NCBI Taxonomy" id="39947"/>
    <lineage>
        <taxon>Eukaryota</taxon>
        <taxon>Viridiplantae</taxon>
        <taxon>Streptophyta</taxon>
        <taxon>Embryophyta</taxon>
        <taxon>Tracheophyta</taxon>
        <taxon>Spermatophyta</taxon>
        <taxon>Magnoliopsida</taxon>
        <taxon>Liliopsida</taxon>
        <taxon>Poales</taxon>
        <taxon>Poaceae</taxon>
        <taxon>BOP clade</taxon>
        <taxon>Oryzoideae</taxon>
        <taxon>Oryzeae</taxon>
        <taxon>Oryzinae</taxon>
        <taxon>Oryza</taxon>
        <taxon>Oryza sativa</taxon>
    </lineage>
</organism>
<protein>
    <submittedName>
        <fullName evidence="2">Os11g0496013 protein</fullName>
    </submittedName>
</protein>
<dbReference type="InParanoid" id="A0A0P0Y3B0"/>
<reference evidence="2 3" key="3">
    <citation type="journal article" date="2013" name="Rice">
        <title>Improvement of the Oryza sativa Nipponbare reference genome using next generation sequence and optical map data.</title>
        <authorList>
            <person name="Kawahara Y."/>
            <person name="de la Bastide M."/>
            <person name="Hamilton J.P."/>
            <person name="Kanamori H."/>
            <person name="McCombie W.R."/>
            <person name="Ouyang S."/>
            <person name="Schwartz D.C."/>
            <person name="Tanaka T."/>
            <person name="Wu J."/>
            <person name="Zhou S."/>
            <person name="Childs K.L."/>
            <person name="Davidson R.M."/>
            <person name="Lin H."/>
            <person name="Quesada-Ocampo L."/>
            <person name="Vaillancourt B."/>
            <person name="Sakai H."/>
            <person name="Lee S.S."/>
            <person name="Kim J."/>
            <person name="Numa H."/>
            <person name="Itoh T."/>
            <person name="Buell C.R."/>
            <person name="Matsumoto T."/>
        </authorList>
    </citation>
    <scope>NUCLEOTIDE SEQUENCE [LARGE SCALE GENOMIC DNA]</scope>
    <source>
        <strain evidence="3">cv. Nipponbare</strain>
    </source>
</reference>
<accession>A0A0P0Y3B0</accession>